<keyword evidence="3 6" id="KW-0812">Transmembrane</keyword>
<evidence type="ECO:0000256" key="1">
    <source>
        <dbReference type="ARBA" id="ARBA00004141"/>
    </source>
</evidence>
<keyword evidence="6" id="KW-1003">Cell membrane</keyword>
<name>A0ABP8RQS1_9PSEU</name>
<organism evidence="7 8">
    <name type="scientific">Pseudonocardia xishanensis</name>
    <dbReference type="NCBI Taxonomy" id="630995"/>
    <lineage>
        <taxon>Bacteria</taxon>
        <taxon>Bacillati</taxon>
        <taxon>Actinomycetota</taxon>
        <taxon>Actinomycetes</taxon>
        <taxon>Pseudonocardiales</taxon>
        <taxon>Pseudonocardiaceae</taxon>
        <taxon>Pseudonocardia</taxon>
    </lineage>
</organism>
<evidence type="ECO:0000313" key="8">
    <source>
        <dbReference type="Proteomes" id="UP001501598"/>
    </source>
</evidence>
<accession>A0ABP8RQS1</accession>
<dbReference type="EMBL" id="BAABGT010000027">
    <property type="protein sequence ID" value="GAA4543802.1"/>
    <property type="molecule type" value="Genomic_DNA"/>
</dbReference>
<keyword evidence="5 6" id="KW-0472">Membrane</keyword>
<evidence type="ECO:0000256" key="2">
    <source>
        <dbReference type="ARBA" id="ARBA00009142"/>
    </source>
</evidence>
<feature type="transmembrane region" description="Helical" evidence="6">
    <location>
        <begin position="45"/>
        <end position="64"/>
    </location>
</feature>
<keyword evidence="8" id="KW-1185">Reference proteome</keyword>
<dbReference type="RefSeq" id="WP_345415250.1">
    <property type="nucleotide sequence ID" value="NZ_BAABGT010000027.1"/>
</dbReference>
<keyword evidence="4 6" id="KW-1133">Transmembrane helix</keyword>
<dbReference type="InterPro" id="IPR051598">
    <property type="entry name" value="TSUP/Inactive_protease-like"/>
</dbReference>
<comment type="caution">
    <text evidence="7">The sequence shown here is derived from an EMBL/GenBank/DDBJ whole genome shotgun (WGS) entry which is preliminary data.</text>
</comment>
<comment type="subcellular location">
    <subcellularLocation>
        <location evidence="6">Cell membrane</location>
        <topology evidence="6">Multi-pass membrane protein</topology>
    </subcellularLocation>
    <subcellularLocation>
        <location evidence="1">Membrane</location>
        <topology evidence="1">Multi-pass membrane protein</topology>
    </subcellularLocation>
</comment>
<dbReference type="Pfam" id="PF01925">
    <property type="entry name" value="TauE"/>
    <property type="match status" value="1"/>
</dbReference>
<dbReference type="InterPro" id="IPR002781">
    <property type="entry name" value="TM_pro_TauE-like"/>
</dbReference>
<reference evidence="8" key="1">
    <citation type="journal article" date="2019" name="Int. J. Syst. Evol. Microbiol.">
        <title>The Global Catalogue of Microorganisms (GCM) 10K type strain sequencing project: providing services to taxonomists for standard genome sequencing and annotation.</title>
        <authorList>
            <consortium name="The Broad Institute Genomics Platform"/>
            <consortium name="The Broad Institute Genome Sequencing Center for Infectious Disease"/>
            <person name="Wu L."/>
            <person name="Ma J."/>
        </authorList>
    </citation>
    <scope>NUCLEOTIDE SEQUENCE [LARGE SCALE GENOMIC DNA]</scope>
    <source>
        <strain evidence="8">JCM 17906</strain>
    </source>
</reference>
<dbReference type="PANTHER" id="PTHR43701:SF2">
    <property type="entry name" value="MEMBRANE TRANSPORTER PROTEIN YJNA-RELATED"/>
    <property type="match status" value="1"/>
</dbReference>
<evidence type="ECO:0000256" key="6">
    <source>
        <dbReference type="RuleBase" id="RU363041"/>
    </source>
</evidence>
<feature type="transmembrane region" description="Helical" evidence="6">
    <location>
        <begin position="101"/>
        <end position="119"/>
    </location>
</feature>
<evidence type="ECO:0000313" key="7">
    <source>
        <dbReference type="EMBL" id="GAA4543802.1"/>
    </source>
</evidence>
<feature type="transmembrane region" description="Helical" evidence="6">
    <location>
        <begin position="231"/>
        <end position="250"/>
    </location>
</feature>
<evidence type="ECO:0000256" key="5">
    <source>
        <dbReference type="ARBA" id="ARBA00023136"/>
    </source>
</evidence>
<feature type="transmembrane region" description="Helical" evidence="6">
    <location>
        <begin position="200"/>
        <end position="219"/>
    </location>
</feature>
<proteinExistence type="inferred from homology"/>
<evidence type="ECO:0000256" key="4">
    <source>
        <dbReference type="ARBA" id="ARBA00022989"/>
    </source>
</evidence>
<feature type="transmembrane region" description="Helical" evidence="6">
    <location>
        <begin position="76"/>
        <end position="94"/>
    </location>
</feature>
<dbReference type="Proteomes" id="UP001501598">
    <property type="component" value="Unassembled WGS sequence"/>
</dbReference>
<protein>
    <recommendedName>
        <fullName evidence="6">Probable membrane transporter protein</fullName>
    </recommendedName>
</protein>
<feature type="transmembrane region" description="Helical" evidence="6">
    <location>
        <begin position="12"/>
        <end position="38"/>
    </location>
</feature>
<gene>
    <name evidence="7" type="ORF">GCM10023175_21070</name>
</gene>
<feature type="transmembrane region" description="Helical" evidence="6">
    <location>
        <begin position="165"/>
        <end position="188"/>
    </location>
</feature>
<dbReference type="PANTHER" id="PTHR43701">
    <property type="entry name" value="MEMBRANE TRANSPORTER PROTEIN MJ0441-RELATED"/>
    <property type="match status" value="1"/>
</dbReference>
<sequence>MSLLALLPPLGLGLVMGVVIGGFGGGGGVLTVPALVYLLGQSAQAATTGSLIIVGIAAAAGGLGRIRGHGVDWRTGIGLGVAGIPTAYLGSLLNHRVSQTVLLLAFAGLTLVAATAMLLNSRGEPAAVEPVETPSAGPARSVGDTVTACRARLLRSGSLQSVAKVAGVGAGVGFLTGFLGVGGGFLIIPALVIVLRMPMATAVGTSLLVITLNSVSSMLSRAGALDVDWRVIAPFTIAAVLGTVVGKRIADRLSGEVLTRAFAVLLLAVGLGVGVQSLLSL</sequence>
<evidence type="ECO:0000256" key="3">
    <source>
        <dbReference type="ARBA" id="ARBA00022692"/>
    </source>
</evidence>
<feature type="transmembrane region" description="Helical" evidence="6">
    <location>
        <begin position="257"/>
        <end position="279"/>
    </location>
</feature>
<comment type="similarity">
    <text evidence="2 6">Belongs to the 4-toluene sulfonate uptake permease (TSUP) (TC 2.A.102) family.</text>
</comment>